<evidence type="ECO:0000313" key="2">
    <source>
        <dbReference type="EMBL" id="SPC96813.1"/>
    </source>
</evidence>
<reference evidence="2" key="1">
    <citation type="submission" date="2018-02" db="EMBL/GenBank/DDBJ databases">
        <authorList>
            <person name="Cohen D.B."/>
            <person name="Kent A.D."/>
        </authorList>
    </citation>
    <scope>NUCLEOTIDE SEQUENCE</scope>
</reference>
<organism evidence="2">
    <name type="scientific">Fagus sylvatica</name>
    <name type="common">Beechnut</name>
    <dbReference type="NCBI Taxonomy" id="28930"/>
    <lineage>
        <taxon>Eukaryota</taxon>
        <taxon>Viridiplantae</taxon>
        <taxon>Streptophyta</taxon>
        <taxon>Embryophyta</taxon>
        <taxon>Tracheophyta</taxon>
        <taxon>Spermatophyta</taxon>
        <taxon>Magnoliopsida</taxon>
        <taxon>eudicotyledons</taxon>
        <taxon>Gunneridae</taxon>
        <taxon>Pentapetalae</taxon>
        <taxon>rosids</taxon>
        <taxon>fabids</taxon>
        <taxon>Fagales</taxon>
        <taxon>Fagaceae</taxon>
        <taxon>Fagus</taxon>
    </lineage>
</organism>
<sequence>MGISSPSLLTPYSSLLTTPPDLNLPLPLSFSFLFHPSAKGDHVELHHRRREIASSSTTGEGRSRRAPPPQRGSRSSETSSDLVRSRRIRRELASSRRILARPHRFCCGTTFNFAGPDPVQIYLHKLLNGIDLDQTIPIVDPTLARRWIALRQSRLSVWLALLSVWLALR</sequence>
<dbReference type="EMBL" id="OIVN01001704">
    <property type="protein sequence ID" value="SPC96813.1"/>
    <property type="molecule type" value="Genomic_DNA"/>
</dbReference>
<gene>
    <name evidence="2" type="ORF">FSB_LOCUS24695</name>
</gene>
<protein>
    <submittedName>
        <fullName evidence="2">Uncharacterized protein</fullName>
    </submittedName>
</protein>
<name>A0A2N9GBA2_FAGSY</name>
<dbReference type="AlphaFoldDB" id="A0A2N9GBA2"/>
<proteinExistence type="predicted"/>
<feature type="region of interest" description="Disordered" evidence="1">
    <location>
        <begin position="44"/>
        <end position="82"/>
    </location>
</feature>
<accession>A0A2N9GBA2</accession>
<feature type="compositionally biased region" description="Polar residues" evidence="1">
    <location>
        <begin position="72"/>
        <end position="82"/>
    </location>
</feature>
<evidence type="ECO:0000256" key="1">
    <source>
        <dbReference type="SAM" id="MobiDB-lite"/>
    </source>
</evidence>